<evidence type="ECO:0000313" key="13">
    <source>
        <dbReference type="Proteomes" id="UP000275024"/>
    </source>
</evidence>
<dbReference type="GO" id="GO:0016705">
    <property type="term" value="F:oxidoreductase activity, acting on paired donors, with incorporation or reduction of molecular oxygen"/>
    <property type="evidence" value="ECO:0007669"/>
    <property type="project" value="InterPro"/>
</dbReference>
<dbReference type="InterPro" id="IPR036396">
    <property type="entry name" value="Cyt_P450_sf"/>
</dbReference>
<feature type="region of interest" description="Disordered" evidence="9">
    <location>
        <begin position="444"/>
        <end position="463"/>
    </location>
</feature>
<dbReference type="InterPro" id="IPR001128">
    <property type="entry name" value="Cyt_P450"/>
</dbReference>
<organism evidence="10 13">
    <name type="scientific">Streptomyces radicis</name>
    <dbReference type="NCBI Taxonomy" id="1750517"/>
    <lineage>
        <taxon>Bacteria</taxon>
        <taxon>Bacillati</taxon>
        <taxon>Actinomycetota</taxon>
        <taxon>Actinomycetes</taxon>
        <taxon>Kitasatosporales</taxon>
        <taxon>Streptomycetaceae</taxon>
        <taxon>Streptomyces</taxon>
    </lineage>
</organism>
<dbReference type="InterPro" id="IPR050196">
    <property type="entry name" value="Cytochrome_P450_Monoox"/>
</dbReference>
<evidence type="ECO:0000313" key="10">
    <source>
        <dbReference type="EMBL" id="RKN11458.1"/>
    </source>
</evidence>
<accession>A0A3A9WEJ1</accession>
<dbReference type="EMBL" id="RBDX01000003">
    <property type="protein sequence ID" value="RKN11458.1"/>
    <property type="molecule type" value="Genomic_DNA"/>
</dbReference>
<dbReference type="GO" id="GO:0005506">
    <property type="term" value="F:iron ion binding"/>
    <property type="evidence" value="ECO:0007669"/>
    <property type="project" value="InterPro"/>
</dbReference>
<keyword evidence="5 7" id="KW-0408">Iron</keyword>
<dbReference type="EMBL" id="RBDY01000002">
    <property type="protein sequence ID" value="RKN26523.1"/>
    <property type="molecule type" value="Genomic_DNA"/>
</dbReference>
<keyword evidence="12" id="KW-1185">Reference proteome</keyword>
<evidence type="ECO:0000313" key="12">
    <source>
        <dbReference type="Proteomes" id="UP000268652"/>
    </source>
</evidence>
<dbReference type="Pfam" id="PF00067">
    <property type="entry name" value="p450"/>
    <property type="match status" value="1"/>
</dbReference>
<evidence type="ECO:0000256" key="3">
    <source>
        <dbReference type="ARBA" id="ARBA00022723"/>
    </source>
</evidence>
<dbReference type="SUPFAM" id="SSF48264">
    <property type="entry name" value="Cytochrome P450"/>
    <property type="match status" value="1"/>
</dbReference>
<keyword evidence="2 7" id="KW-0349">Heme</keyword>
<dbReference type="InterPro" id="IPR017972">
    <property type="entry name" value="Cyt_P450_CS"/>
</dbReference>
<comment type="caution">
    <text evidence="10">The sequence shown here is derived from an EMBL/GenBank/DDBJ whole genome shotgun (WGS) entry which is preliminary data.</text>
</comment>
<comment type="cofactor">
    <cofactor evidence="7">
        <name>heme</name>
        <dbReference type="ChEBI" id="CHEBI:30413"/>
    </cofactor>
</comment>
<dbReference type="Proteomes" id="UP000275024">
    <property type="component" value="Unassembled WGS sequence"/>
</dbReference>
<sequence>MSSSTAFTHGTAPGALPVLGHAPHLMRDPLSFFGSLSRHGDLVTIRLGPRRAHVPCHPELLRHMLVEYRTFDKGGPLYDRAREVFGESLGLCPHDQHRHQRRMLQPAFSAEKIAAYGVIMEAQITALTASWREGHVFEAFPTFFRLSANTAMRMIFGAGCTDEAAATVRQSIATLTRGLAVDLLLPKVVQRLPLPVIRRQAEARETFLTAMDRLVAEHRVRPHPASLLALLLDARGEDGRPLTDDQLREQAIAFLSAGTDTTAAALTWMFLLLAGNATAQRHLEEEVDEVLGGRPASFADLPRLPFTRRVVTEALRMRPPGWMFTRATTARTTVAGQVLEPGSLVLISPFTVQHRPDVHAEPDAFEPDRWLPERASALPRGSFAAFSNGGRKCIGDEFAMTEATLTLATVASRWRLTPEPGTDARPKPLATTLLPRRMRVRVTARHEGGEEPGTPVDARSESR</sequence>
<dbReference type="RefSeq" id="WP_120695404.1">
    <property type="nucleotide sequence ID" value="NZ_RBDX01000003.1"/>
</dbReference>
<dbReference type="PROSITE" id="PS00086">
    <property type="entry name" value="CYTOCHROME_P450"/>
    <property type="match status" value="1"/>
</dbReference>
<dbReference type="PRINTS" id="PR00463">
    <property type="entry name" value="EP450I"/>
</dbReference>
<dbReference type="GO" id="GO:0020037">
    <property type="term" value="F:heme binding"/>
    <property type="evidence" value="ECO:0007669"/>
    <property type="project" value="InterPro"/>
</dbReference>
<evidence type="ECO:0000313" key="11">
    <source>
        <dbReference type="EMBL" id="RKN26523.1"/>
    </source>
</evidence>
<evidence type="ECO:0000256" key="7">
    <source>
        <dbReference type="PIRSR" id="PIRSR602401-1"/>
    </source>
</evidence>
<evidence type="ECO:0000256" key="8">
    <source>
        <dbReference type="RuleBase" id="RU000461"/>
    </source>
</evidence>
<dbReference type="AlphaFoldDB" id="A0A3A9WEJ1"/>
<protein>
    <submittedName>
        <fullName evidence="10">Cytochrome P450</fullName>
    </submittedName>
</protein>
<evidence type="ECO:0000256" key="6">
    <source>
        <dbReference type="ARBA" id="ARBA00023033"/>
    </source>
</evidence>
<keyword evidence="4 8" id="KW-0560">Oxidoreductase</keyword>
<gene>
    <name evidence="11" type="ORF">D7318_03835</name>
    <name evidence="10" type="ORF">D7319_05825</name>
</gene>
<dbReference type="OrthoDB" id="4746309at2"/>
<dbReference type="Gene3D" id="1.10.630.10">
    <property type="entry name" value="Cytochrome P450"/>
    <property type="match status" value="1"/>
</dbReference>
<dbReference type="Proteomes" id="UP000268652">
    <property type="component" value="Unassembled WGS sequence"/>
</dbReference>
<dbReference type="InterPro" id="IPR002401">
    <property type="entry name" value="Cyt_P450_E_grp-I"/>
</dbReference>
<dbReference type="PRINTS" id="PR00385">
    <property type="entry name" value="P450"/>
</dbReference>
<evidence type="ECO:0000256" key="2">
    <source>
        <dbReference type="ARBA" id="ARBA00022617"/>
    </source>
</evidence>
<evidence type="ECO:0000256" key="4">
    <source>
        <dbReference type="ARBA" id="ARBA00023002"/>
    </source>
</evidence>
<dbReference type="PANTHER" id="PTHR24291:SF50">
    <property type="entry name" value="BIFUNCTIONAL ALBAFLAVENONE MONOOXYGENASE_TERPENE SYNTHASE"/>
    <property type="match status" value="1"/>
</dbReference>
<name>A0A3A9WEJ1_9ACTN</name>
<proteinExistence type="inferred from homology"/>
<evidence type="ECO:0000256" key="5">
    <source>
        <dbReference type="ARBA" id="ARBA00023004"/>
    </source>
</evidence>
<dbReference type="PANTHER" id="PTHR24291">
    <property type="entry name" value="CYTOCHROME P450 FAMILY 4"/>
    <property type="match status" value="1"/>
</dbReference>
<keyword evidence="3 7" id="KW-0479">Metal-binding</keyword>
<evidence type="ECO:0000256" key="9">
    <source>
        <dbReference type="SAM" id="MobiDB-lite"/>
    </source>
</evidence>
<reference evidence="12 13" key="1">
    <citation type="submission" date="2018-09" db="EMBL/GenBank/DDBJ databases">
        <title>Streptomyces sp. nov. DS1-2, an endophytic actinomycete isolated from roots of Dendrobium scabrilingue.</title>
        <authorList>
            <person name="Kuncharoen N."/>
            <person name="Kudo T."/>
            <person name="Ohkuma M."/>
            <person name="Yuki M."/>
            <person name="Tanasupawat S."/>
        </authorList>
    </citation>
    <scope>NUCLEOTIDE SEQUENCE [LARGE SCALE GENOMIC DNA]</scope>
    <source>
        <strain evidence="10 13">AZ1-7</strain>
        <strain evidence="11 12">DS1-2</strain>
    </source>
</reference>
<dbReference type="GO" id="GO:0004497">
    <property type="term" value="F:monooxygenase activity"/>
    <property type="evidence" value="ECO:0007669"/>
    <property type="project" value="UniProtKB-KW"/>
</dbReference>
<keyword evidence="6 8" id="KW-0503">Monooxygenase</keyword>
<feature type="binding site" description="axial binding residue" evidence="7">
    <location>
        <position position="393"/>
    </location>
    <ligand>
        <name>heme</name>
        <dbReference type="ChEBI" id="CHEBI:30413"/>
    </ligand>
    <ligandPart>
        <name>Fe</name>
        <dbReference type="ChEBI" id="CHEBI:18248"/>
    </ligandPart>
</feature>
<comment type="similarity">
    <text evidence="1 8">Belongs to the cytochrome P450 family.</text>
</comment>
<evidence type="ECO:0000256" key="1">
    <source>
        <dbReference type="ARBA" id="ARBA00010617"/>
    </source>
</evidence>